<proteinExistence type="predicted"/>
<accession>A0A8H6STB6</accession>
<feature type="compositionally biased region" description="Basic residues" evidence="7">
    <location>
        <begin position="361"/>
        <end position="378"/>
    </location>
</feature>
<keyword evidence="10" id="KW-1185">Reference proteome</keyword>
<dbReference type="GO" id="GO:0000978">
    <property type="term" value="F:RNA polymerase II cis-regulatory region sequence-specific DNA binding"/>
    <property type="evidence" value="ECO:0007669"/>
    <property type="project" value="TreeGrafter"/>
</dbReference>
<dbReference type="InterPro" id="IPR013088">
    <property type="entry name" value="Znf_NHR/GATA"/>
</dbReference>
<feature type="compositionally biased region" description="Pro residues" evidence="7">
    <location>
        <begin position="229"/>
        <end position="244"/>
    </location>
</feature>
<sequence>MLQAPNNELSLPPLPLSLPVVVKREEDDRLGAEQNLSSISMPPPPAPTLFAPREEMPPSLPSMPILRGYWNDSHERSPYGRMDGMPASPVAGLVGLPNGHGNGRYSPPSGHHRAPIGNPRPHSNSAAATSSPNVDFSGLLTMHDLTSASGTTPAHGNPSSSSAGRHFRPSDDWLTNGGPHGSHGWPGPNPSLYDDKWSRYERSSSSTTTPSDSASPSSYFMSPMNGTPTLPPMIMPPHPNPPAPRRQSQNGQTKKECFHCHATSTPLWRREPQTQRPLCNACGLYLQQRNKLRPQELIDADRDDYEDNPVNRIPDEEYTGPKCSHCGTRQTSVWRRSKTGQQVCNACGVYQRLKGKERPLSLRRNKVRPRTKHTTPSS</sequence>
<evidence type="ECO:0000313" key="9">
    <source>
        <dbReference type="EMBL" id="KAF7303987.1"/>
    </source>
</evidence>
<dbReference type="GO" id="GO:0000981">
    <property type="term" value="F:DNA-binding transcription factor activity, RNA polymerase II-specific"/>
    <property type="evidence" value="ECO:0007669"/>
    <property type="project" value="TreeGrafter"/>
</dbReference>
<dbReference type="InterPro" id="IPR000679">
    <property type="entry name" value="Znf_GATA"/>
</dbReference>
<dbReference type="GO" id="GO:0000122">
    <property type="term" value="P:negative regulation of transcription by RNA polymerase II"/>
    <property type="evidence" value="ECO:0007669"/>
    <property type="project" value="TreeGrafter"/>
</dbReference>
<feature type="compositionally biased region" description="Low complexity" evidence="7">
    <location>
        <begin position="203"/>
        <end position="223"/>
    </location>
</feature>
<dbReference type="InterPro" id="IPR039355">
    <property type="entry name" value="Transcription_factor_GATA"/>
</dbReference>
<dbReference type="EMBL" id="JACAZF010000005">
    <property type="protein sequence ID" value="KAF7303987.1"/>
    <property type="molecule type" value="Genomic_DNA"/>
</dbReference>
<dbReference type="SMART" id="SM00401">
    <property type="entry name" value="ZnF_GATA"/>
    <property type="match status" value="2"/>
</dbReference>
<dbReference type="CDD" id="cd00202">
    <property type="entry name" value="ZnF_GATA"/>
    <property type="match status" value="2"/>
</dbReference>
<keyword evidence="2" id="KW-0479">Metal-binding</keyword>
<evidence type="ECO:0000256" key="6">
    <source>
        <dbReference type="PROSITE-ProRule" id="PRU00094"/>
    </source>
</evidence>
<evidence type="ECO:0000259" key="8">
    <source>
        <dbReference type="PROSITE" id="PS50114"/>
    </source>
</evidence>
<reference evidence="9" key="1">
    <citation type="submission" date="2020-05" db="EMBL/GenBank/DDBJ databases">
        <title>Mycena genomes resolve the evolution of fungal bioluminescence.</title>
        <authorList>
            <person name="Tsai I.J."/>
        </authorList>
    </citation>
    <scope>NUCLEOTIDE SEQUENCE</scope>
    <source>
        <strain evidence="9">171206Taipei</strain>
    </source>
</reference>
<dbReference type="OrthoDB" id="515401at2759"/>
<keyword evidence="4" id="KW-0862">Zinc</keyword>
<evidence type="ECO:0000256" key="1">
    <source>
        <dbReference type="ARBA" id="ARBA00004123"/>
    </source>
</evidence>
<dbReference type="GeneID" id="59345554"/>
<dbReference type="GO" id="GO:0008270">
    <property type="term" value="F:zinc ion binding"/>
    <property type="evidence" value="ECO:0007669"/>
    <property type="project" value="UniProtKB-KW"/>
</dbReference>
<evidence type="ECO:0000256" key="5">
    <source>
        <dbReference type="ARBA" id="ARBA00023242"/>
    </source>
</evidence>
<gene>
    <name evidence="9" type="ORF">MIND_00629700</name>
</gene>
<feature type="compositionally biased region" description="Polar residues" evidence="7">
    <location>
        <begin position="144"/>
        <end position="163"/>
    </location>
</feature>
<dbReference type="Pfam" id="PF00320">
    <property type="entry name" value="GATA"/>
    <property type="match status" value="2"/>
</dbReference>
<feature type="domain" description="GATA-type" evidence="8">
    <location>
        <begin position="251"/>
        <end position="294"/>
    </location>
</feature>
<feature type="region of interest" description="Disordered" evidence="7">
    <location>
        <begin position="358"/>
        <end position="378"/>
    </location>
</feature>
<dbReference type="GO" id="GO:0005634">
    <property type="term" value="C:nucleus"/>
    <property type="evidence" value="ECO:0007669"/>
    <property type="project" value="UniProtKB-SubCell"/>
</dbReference>
<protein>
    <submittedName>
        <fullName evidence="9">GATA zinc finger domain-containing protein</fullName>
    </submittedName>
</protein>
<dbReference type="Gene3D" id="3.30.50.10">
    <property type="entry name" value="Erythroid Transcription Factor GATA-1, subunit A"/>
    <property type="match status" value="2"/>
</dbReference>
<feature type="compositionally biased region" description="Basic and acidic residues" evidence="7">
    <location>
        <begin position="193"/>
        <end position="202"/>
    </location>
</feature>
<name>A0A8H6STB6_9AGAR</name>
<evidence type="ECO:0000256" key="7">
    <source>
        <dbReference type="SAM" id="MobiDB-lite"/>
    </source>
</evidence>
<comment type="subcellular location">
    <subcellularLocation>
        <location evidence="1">Nucleus</location>
    </subcellularLocation>
</comment>
<dbReference type="PANTHER" id="PTHR10071">
    <property type="entry name" value="TRANSCRIPTION FACTOR GATA FAMILY MEMBER"/>
    <property type="match status" value="1"/>
</dbReference>
<comment type="caution">
    <text evidence="9">The sequence shown here is derived from an EMBL/GenBank/DDBJ whole genome shotgun (WGS) entry which is preliminary data.</text>
</comment>
<dbReference type="PROSITE" id="PS50114">
    <property type="entry name" value="GATA_ZN_FINGER_2"/>
    <property type="match status" value="2"/>
</dbReference>
<dbReference type="PRINTS" id="PR00619">
    <property type="entry name" value="GATAZNFINGER"/>
</dbReference>
<dbReference type="RefSeq" id="XP_037220959.1">
    <property type="nucleotide sequence ID" value="XM_037363038.1"/>
</dbReference>
<evidence type="ECO:0000256" key="2">
    <source>
        <dbReference type="ARBA" id="ARBA00022723"/>
    </source>
</evidence>
<dbReference type="GO" id="GO:0045944">
    <property type="term" value="P:positive regulation of transcription by RNA polymerase II"/>
    <property type="evidence" value="ECO:0007669"/>
    <property type="project" value="TreeGrafter"/>
</dbReference>
<feature type="domain" description="GATA-type" evidence="8">
    <location>
        <begin position="317"/>
        <end position="370"/>
    </location>
</feature>
<evidence type="ECO:0000256" key="4">
    <source>
        <dbReference type="ARBA" id="ARBA00022833"/>
    </source>
</evidence>
<dbReference type="PROSITE" id="PS00344">
    <property type="entry name" value="GATA_ZN_FINGER_1"/>
    <property type="match status" value="1"/>
</dbReference>
<dbReference type="PANTHER" id="PTHR10071:SF281">
    <property type="entry name" value="BOX A-BINDING FACTOR-RELATED"/>
    <property type="match status" value="1"/>
</dbReference>
<dbReference type="AlphaFoldDB" id="A0A8H6STB6"/>
<feature type="compositionally biased region" description="Polar residues" evidence="7">
    <location>
        <begin position="121"/>
        <end position="134"/>
    </location>
</feature>
<dbReference type="Proteomes" id="UP000636479">
    <property type="component" value="Unassembled WGS sequence"/>
</dbReference>
<keyword evidence="3 6" id="KW-0863">Zinc-finger</keyword>
<dbReference type="SUPFAM" id="SSF57716">
    <property type="entry name" value="Glucocorticoid receptor-like (DNA-binding domain)"/>
    <property type="match status" value="2"/>
</dbReference>
<feature type="region of interest" description="Disordered" evidence="7">
    <location>
        <begin position="25"/>
        <end position="60"/>
    </location>
</feature>
<feature type="region of interest" description="Disordered" evidence="7">
    <location>
        <begin position="91"/>
        <end position="255"/>
    </location>
</feature>
<evidence type="ECO:0000256" key="3">
    <source>
        <dbReference type="ARBA" id="ARBA00022771"/>
    </source>
</evidence>
<keyword evidence="5" id="KW-0539">Nucleus</keyword>
<organism evidence="9 10">
    <name type="scientific">Mycena indigotica</name>
    <dbReference type="NCBI Taxonomy" id="2126181"/>
    <lineage>
        <taxon>Eukaryota</taxon>
        <taxon>Fungi</taxon>
        <taxon>Dikarya</taxon>
        <taxon>Basidiomycota</taxon>
        <taxon>Agaricomycotina</taxon>
        <taxon>Agaricomycetes</taxon>
        <taxon>Agaricomycetidae</taxon>
        <taxon>Agaricales</taxon>
        <taxon>Marasmiineae</taxon>
        <taxon>Mycenaceae</taxon>
        <taxon>Mycena</taxon>
    </lineage>
</organism>
<evidence type="ECO:0000313" key="10">
    <source>
        <dbReference type="Proteomes" id="UP000636479"/>
    </source>
</evidence>